<evidence type="ECO:0000259" key="3">
    <source>
        <dbReference type="Pfam" id="PF01764"/>
    </source>
</evidence>
<keyword evidence="2" id="KW-0812">Transmembrane</keyword>
<evidence type="ECO:0000256" key="2">
    <source>
        <dbReference type="SAM" id="Phobius"/>
    </source>
</evidence>
<dbReference type="InterPro" id="IPR044819">
    <property type="entry name" value="OBL-like"/>
</dbReference>
<keyword evidence="2" id="KW-0472">Membrane</keyword>
<feature type="region of interest" description="Disordered" evidence="1">
    <location>
        <begin position="197"/>
        <end position="241"/>
    </location>
</feature>
<feature type="domain" description="Fungal lipase-type" evidence="3">
    <location>
        <begin position="272"/>
        <end position="371"/>
    </location>
</feature>
<evidence type="ECO:0000256" key="1">
    <source>
        <dbReference type="SAM" id="MobiDB-lite"/>
    </source>
</evidence>
<feature type="compositionally biased region" description="Low complexity" evidence="1">
    <location>
        <begin position="220"/>
        <end position="233"/>
    </location>
</feature>
<organism evidence="4 5">
    <name type="scientific">Miscanthus lutarioriparius</name>
    <dbReference type="NCBI Taxonomy" id="422564"/>
    <lineage>
        <taxon>Eukaryota</taxon>
        <taxon>Viridiplantae</taxon>
        <taxon>Streptophyta</taxon>
        <taxon>Embryophyta</taxon>
        <taxon>Tracheophyta</taxon>
        <taxon>Spermatophyta</taxon>
        <taxon>Magnoliopsida</taxon>
        <taxon>Liliopsida</taxon>
        <taxon>Poales</taxon>
        <taxon>Poaceae</taxon>
        <taxon>PACMAD clade</taxon>
        <taxon>Panicoideae</taxon>
        <taxon>Andropogonodae</taxon>
        <taxon>Andropogoneae</taxon>
        <taxon>Saccharinae</taxon>
        <taxon>Miscanthus</taxon>
    </lineage>
</organism>
<sequence>MSKLDYCFSNDYMVLRPDRAGPVELLHLLFSPKVGRNRAVDCFTSTEVRSFACRLAIFLNLLLQVLLLSLSGPLAALRAAVELVLNLVDNVLHGRMECPDRSSPTYRSVMGLIDRRVDLDRSIKPTDSRFDSAHCVMASKLAYENEKFIRDVVTSHWQLGRRADRNGRTVEHADGVRAFLQLLERVPERVHGAGLRVLRQGGGGSGAGGGGVPRDEAVRRGGVVRRPGPVVVQDPPPRPRARRLHTHALGAQRNIGWPKWVEHIKGKPQKVYAYYTIRDTVKELLEANTKARLLVTGHGSGGALAVLFAAILAYHKEKAVLDRLAGVYTFGQPRVGDAMFAMFLERNLDRPRKRHFRITYGDDALPRLPNESSAAHFLHLGLGLHFDKSYKLKVLREIPGEEASSSVLDAVTSRVSSAWELGRGVYLGYQRAYFREGWLLMMMRVLAVALPGLPFHRVQDYVNAMVLGGYIPKDN</sequence>
<dbReference type="SUPFAM" id="SSF53474">
    <property type="entry name" value="alpha/beta-Hydrolases"/>
    <property type="match status" value="1"/>
</dbReference>
<dbReference type="PANTHER" id="PTHR46086">
    <property type="entry name" value="ALPHA/BETA-HYDROLASES SUPERFAMILY PROTEIN"/>
    <property type="match status" value="1"/>
</dbReference>
<keyword evidence="5" id="KW-1185">Reference proteome</keyword>
<feature type="transmembrane region" description="Helical" evidence="2">
    <location>
        <begin position="55"/>
        <end position="77"/>
    </location>
</feature>
<name>A0A811QZF9_9POAL</name>
<proteinExistence type="predicted"/>
<keyword evidence="2" id="KW-1133">Transmembrane helix</keyword>
<dbReference type="GO" id="GO:0004806">
    <property type="term" value="F:triacylglycerol lipase activity"/>
    <property type="evidence" value="ECO:0007669"/>
    <property type="project" value="InterPro"/>
</dbReference>
<dbReference type="GO" id="GO:0006629">
    <property type="term" value="P:lipid metabolic process"/>
    <property type="evidence" value="ECO:0007669"/>
    <property type="project" value="InterPro"/>
</dbReference>
<dbReference type="EMBL" id="CAJGYO010000012">
    <property type="protein sequence ID" value="CAD6261938.1"/>
    <property type="molecule type" value="Genomic_DNA"/>
</dbReference>
<evidence type="ECO:0000313" key="4">
    <source>
        <dbReference type="EMBL" id="CAD6261938.1"/>
    </source>
</evidence>
<feature type="compositionally biased region" description="Gly residues" evidence="1">
    <location>
        <begin position="200"/>
        <end position="212"/>
    </location>
</feature>
<dbReference type="Gene3D" id="3.40.50.1820">
    <property type="entry name" value="alpha/beta hydrolase"/>
    <property type="match status" value="1"/>
</dbReference>
<protein>
    <recommendedName>
        <fullName evidence="3">Fungal lipase-type domain-containing protein</fullName>
    </recommendedName>
</protein>
<dbReference type="PANTHER" id="PTHR46086:SF18">
    <property type="entry name" value="OS04G0657500 PROTEIN"/>
    <property type="match status" value="1"/>
</dbReference>
<evidence type="ECO:0000313" key="5">
    <source>
        <dbReference type="Proteomes" id="UP000604825"/>
    </source>
</evidence>
<reference evidence="4" key="1">
    <citation type="submission" date="2020-10" db="EMBL/GenBank/DDBJ databases">
        <authorList>
            <person name="Han B."/>
            <person name="Lu T."/>
            <person name="Zhao Q."/>
            <person name="Huang X."/>
            <person name="Zhao Y."/>
        </authorList>
    </citation>
    <scope>NUCLEOTIDE SEQUENCE</scope>
</reference>
<accession>A0A811QZF9</accession>
<dbReference type="InterPro" id="IPR002921">
    <property type="entry name" value="Fungal_lipase-type"/>
</dbReference>
<dbReference type="InterPro" id="IPR029058">
    <property type="entry name" value="AB_hydrolase_fold"/>
</dbReference>
<dbReference type="OrthoDB" id="438440at2759"/>
<comment type="caution">
    <text evidence="4">The sequence shown here is derived from an EMBL/GenBank/DDBJ whole genome shotgun (WGS) entry which is preliminary data.</text>
</comment>
<dbReference type="Proteomes" id="UP000604825">
    <property type="component" value="Unassembled WGS sequence"/>
</dbReference>
<dbReference type="AlphaFoldDB" id="A0A811QZF9"/>
<dbReference type="Pfam" id="PF01764">
    <property type="entry name" value="Lipase_3"/>
    <property type="match status" value="1"/>
</dbReference>
<gene>
    <name evidence="4" type="ORF">NCGR_LOCUS45323</name>
</gene>
<dbReference type="CDD" id="cd00519">
    <property type="entry name" value="Lipase_3"/>
    <property type="match status" value="1"/>
</dbReference>